<protein>
    <submittedName>
        <fullName evidence="1">Uncharacterized protein</fullName>
    </submittedName>
</protein>
<keyword evidence="2" id="KW-1185">Reference proteome</keyword>
<dbReference type="Proteomes" id="UP000652427">
    <property type="component" value="Unassembled WGS sequence"/>
</dbReference>
<sequence>MFGTDNLSEALQKAPGHSISAKIWAANIIFGKSKSNWKKSYHEADFDFRIDGMVHADNANVTNLNANELTFEINEPDFEIELCGFDPNRDVHIDVKKVREAGDDLS</sequence>
<evidence type="ECO:0000313" key="2">
    <source>
        <dbReference type="Proteomes" id="UP000652427"/>
    </source>
</evidence>
<organism evidence="1 2">
    <name type="scientific">Parasphingorhabdus flavimaris</name>
    <dbReference type="NCBI Taxonomy" id="266812"/>
    <lineage>
        <taxon>Bacteria</taxon>
        <taxon>Pseudomonadati</taxon>
        <taxon>Pseudomonadota</taxon>
        <taxon>Alphaproteobacteria</taxon>
        <taxon>Sphingomonadales</taxon>
        <taxon>Sphingomonadaceae</taxon>
        <taxon>Parasphingorhabdus</taxon>
    </lineage>
</organism>
<dbReference type="EMBL" id="JABWMH010000005">
    <property type="protein sequence ID" value="NVD29418.1"/>
    <property type="molecule type" value="Genomic_DNA"/>
</dbReference>
<gene>
    <name evidence="1" type="ORF">HUO14_16085</name>
</gene>
<name>A0ABX2N6R1_9SPHN</name>
<accession>A0ABX2N6R1</accession>
<evidence type="ECO:0000313" key="1">
    <source>
        <dbReference type="EMBL" id="NVD29418.1"/>
    </source>
</evidence>
<proteinExistence type="predicted"/>
<reference evidence="1 2" key="1">
    <citation type="submission" date="2020-06" db="EMBL/GenBank/DDBJ databases">
        <authorList>
            <person name="Kim S.-J."/>
            <person name="Park S.-J."/>
        </authorList>
    </citation>
    <scope>NUCLEOTIDE SEQUENCE [LARGE SCALE GENOMIC DNA]</scope>
    <source>
        <strain evidence="1 2">SW-151</strain>
    </source>
</reference>
<comment type="caution">
    <text evidence="1">The sequence shown here is derived from an EMBL/GenBank/DDBJ whole genome shotgun (WGS) entry which is preliminary data.</text>
</comment>